<feature type="transmembrane region" description="Helical" evidence="7">
    <location>
        <begin position="292"/>
        <end position="317"/>
    </location>
</feature>
<comment type="similarity">
    <text evidence="7">Belongs to the binding-protein-dependent transport system permease family.</text>
</comment>
<dbReference type="InterPro" id="IPR051393">
    <property type="entry name" value="ABC_transporter_permease"/>
</dbReference>
<organism evidence="10">
    <name type="scientific">Pedococcus sp. KACC 23699</name>
    <dbReference type="NCBI Taxonomy" id="3149228"/>
    <lineage>
        <taxon>Bacteria</taxon>
        <taxon>Bacillati</taxon>
        <taxon>Actinomycetota</taxon>
        <taxon>Actinomycetes</taxon>
        <taxon>Micrococcales</taxon>
        <taxon>Intrasporangiaceae</taxon>
        <taxon>Pedococcus</taxon>
    </lineage>
</organism>
<feature type="transmembrane region" description="Helical" evidence="7">
    <location>
        <begin position="241"/>
        <end position="260"/>
    </location>
</feature>
<name>A0AAU7JY50_9MICO</name>
<evidence type="ECO:0000256" key="8">
    <source>
        <dbReference type="SAM" id="MobiDB-lite"/>
    </source>
</evidence>
<dbReference type="CDD" id="cd06261">
    <property type="entry name" value="TM_PBP2"/>
    <property type="match status" value="1"/>
</dbReference>
<feature type="region of interest" description="Disordered" evidence="8">
    <location>
        <begin position="1"/>
        <end position="30"/>
    </location>
</feature>
<dbReference type="Gene3D" id="1.10.3720.10">
    <property type="entry name" value="MetI-like"/>
    <property type="match status" value="1"/>
</dbReference>
<feature type="transmembrane region" description="Helical" evidence="7">
    <location>
        <begin position="139"/>
        <end position="159"/>
    </location>
</feature>
<keyword evidence="2 7" id="KW-0813">Transport</keyword>
<dbReference type="PROSITE" id="PS50928">
    <property type="entry name" value="ABC_TM1"/>
    <property type="match status" value="1"/>
</dbReference>
<keyword evidence="5 7" id="KW-1133">Transmembrane helix</keyword>
<feature type="transmembrane region" description="Helical" evidence="7">
    <location>
        <begin position="187"/>
        <end position="210"/>
    </location>
</feature>
<feature type="domain" description="ABC transmembrane type-1" evidence="9">
    <location>
        <begin position="101"/>
        <end position="313"/>
    </location>
</feature>
<feature type="transmembrane region" description="Helical" evidence="7">
    <location>
        <begin position="38"/>
        <end position="59"/>
    </location>
</feature>
<dbReference type="EMBL" id="CP157483">
    <property type="protein sequence ID" value="XBO45161.1"/>
    <property type="molecule type" value="Genomic_DNA"/>
</dbReference>
<dbReference type="GO" id="GO:0055085">
    <property type="term" value="P:transmembrane transport"/>
    <property type="evidence" value="ECO:0007669"/>
    <property type="project" value="InterPro"/>
</dbReference>
<dbReference type="InterPro" id="IPR000515">
    <property type="entry name" value="MetI-like"/>
</dbReference>
<dbReference type="SUPFAM" id="SSF161098">
    <property type="entry name" value="MetI-like"/>
    <property type="match status" value="1"/>
</dbReference>
<keyword evidence="3" id="KW-1003">Cell membrane</keyword>
<dbReference type="GO" id="GO:0005886">
    <property type="term" value="C:plasma membrane"/>
    <property type="evidence" value="ECO:0007669"/>
    <property type="project" value="UniProtKB-SubCell"/>
</dbReference>
<evidence type="ECO:0000313" key="10">
    <source>
        <dbReference type="EMBL" id="XBO45161.1"/>
    </source>
</evidence>
<gene>
    <name evidence="10" type="ORF">ABEG17_07445</name>
</gene>
<evidence type="ECO:0000256" key="7">
    <source>
        <dbReference type="RuleBase" id="RU363032"/>
    </source>
</evidence>
<evidence type="ECO:0000256" key="5">
    <source>
        <dbReference type="ARBA" id="ARBA00022989"/>
    </source>
</evidence>
<comment type="subcellular location">
    <subcellularLocation>
        <location evidence="1 7">Cell membrane</location>
        <topology evidence="1 7">Multi-pass membrane protein</topology>
    </subcellularLocation>
</comment>
<dbReference type="Pfam" id="PF00528">
    <property type="entry name" value="BPD_transp_1"/>
    <property type="match status" value="1"/>
</dbReference>
<dbReference type="PANTHER" id="PTHR30193">
    <property type="entry name" value="ABC TRANSPORTER PERMEASE PROTEIN"/>
    <property type="match status" value="1"/>
</dbReference>
<evidence type="ECO:0000256" key="3">
    <source>
        <dbReference type="ARBA" id="ARBA00022475"/>
    </source>
</evidence>
<protein>
    <submittedName>
        <fullName evidence="10">Sugar ABC transporter permease</fullName>
    </submittedName>
</protein>
<evidence type="ECO:0000256" key="6">
    <source>
        <dbReference type="ARBA" id="ARBA00023136"/>
    </source>
</evidence>
<reference evidence="10" key="1">
    <citation type="submission" date="2024-05" db="EMBL/GenBank/DDBJ databases">
        <authorList>
            <person name="Kim S."/>
            <person name="Heo J."/>
            <person name="Choi H."/>
            <person name="Choi Y."/>
            <person name="Kwon S.-W."/>
            <person name="Kim Y."/>
        </authorList>
    </citation>
    <scope>NUCLEOTIDE SEQUENCE</scope>
    <source>
        <strain evidence="10">KACC 23699</strain>
    </source>
</reference>
<sequence>MAATSEVTTRGEADQTGRPPRGGTAKSRKGGAFGEGRAAWILALPFCLLFLTFTVWPVLQSLFMSFTDTRARDLKTPFAVDIVGLDNFTKALSDEQFLQAARNTAYFVLVGVPLTLTMALAAAVVLDRGITKLRSVFRLGFYLPVITSIVAVAVVWRFLLQEDSGLINTALGWFGIPGPNWLGDPNWSMPALILMASWRNFGTAMIIFLAGLQAVPWMLHEAAAIDGAGAWQRFRHITLPMLRPTILFVSVTTGIGYLQFFEEPFVMTNGGPLNSTTSMSMYTYKQFGFGNYGYAASLSYIIFIVIAVVTAIQFRLLREKD</sequence>
<keyword evidence="6 7" id="KW-0472">Membrane</keyword>
<evidence type="ECO:0000256" key="4">
    <source>
        <dbReference type="ARBA" id="ARBA00022692"/>
    </source>
</evidence>
<feature type="transmembrane region" description="Helical" evidence="7">
    <location>
        <begin position="105"/>
        <end position="127"/>
    </location>
</feature>
<evidence type="ECO:0000256" key="2">
    <source>
        <dbReference type="ARBA" id="ARBA00022448"/>
    </source>
</evidence>
<keyword evidence="4 7" id="KW-0812">Transmembrane</keyword>
<dbReference type="RefSeq" id="WP_406832649.1">
    <property type="nucleotide sequence ID" value="NZ_CP157483.1"/>
</dbReference>
<proteinExistence type="inferred from homology"/>
<evidence type="ECO:0000256" key="1">
    <source>
        <dbReference type="ARBA" id="ARBA00004651"/>
    </source>
</evidence>
<dbReference type="PANTHER" id="PTHR30193:SF37">
    <property type="entry name" value="INNER MEMBRANE ABC TRANSPORTER PERMEASE PROTEIN YCJO"/>
    <property type="match status" value="1"/>
</dbReference>
<dbReference type="InterPro" id="IPR035906">
    <property type="entry name" value="MetI-like_sf"/>
</dbReference>
<accession>A0AAU7JY50</accession>
<evidence type="ECO:0000259" key="9">
    <source>
        <dbReference type="PROSITE" id="PS50928"/>
    </source>
</evidence>
<dbReference type="AlphaFoldDB" id="A0AAU7JY50"/>